<dbReference type="SUPFAM" id="SSF53901">
    <property type="entry name" value="Thiolase-like"/>
    <property type="match status" value="2"/>
</dbReference>
<dbReference type="InterPro" id="IPR055140">
    <property type="entry name" value="Thiolase_C_2"/>
</dbReference>
<accession>A0A098E8P0</accession>
<evidence type="ECO:0000259" key="1">
    <source>
        <dbReference type="Pfam" id="PF00108"/>
    </source>
</evidence>
<dbReference type="InterPro" id="IPR020616">
    <property type="entry name" value="Thiolase_N"/>
</dbReference>
<organism evidence="3">
    <name type="scientific">groundwater metagenome</name>
    <dbReference type="NCBI Taxonomy" id="717931"/>
    <lineage>
        <taxon>unclassified sequences</taxon>
        <taxon>metagenomes</taxon>
        <taxon>ecological metagenomes</taxon>
    </lineage>
</organism>
<dbReference type="PANTHER" id="PTHR42870">
    <property type="entry name" value="ACETYL-COA C-ACETYLTRANSFERASE"/>
    <property type="match status" value="1"/>
</dbReference>
<evidence type="ECO:0000313" key="3">
    <source>
        <dbReference type="EMBL" id="CEG11879.1"/>
    </source>
</evidence>
<protein>
    <recommendedName>
        <fullName evidence="4">Acetyl-CoA acetyltransferase</fullName>
    </recommendedName>
</protein>
<dbReference type="GO" id="GO:0016747">
    <property type="term" value="F:acyltransferase activity, transferring groups other than amino-acyl groups"/>
    <property type="evidence" value="ECO:0007669"/>
    <property type="project" value="InterPro"/>
</dbReference>
<feature type="domain" description="Thiolase C-terminal" evidence="2">
    <location>
        <begin position="246"/>
        <end position="390"/>
    </location>
</feature>
<feature type="domain" description="Thiolase N-terminal" evidence="1">
    <location>
        <begin position="6"/>
        <end position="226"/>
    </location>
</feature>
<evidence type="ECO:0008006" key="4">
    <source>
        <dbReference type="Google" id="ProtNLM"/>
    </source>
</evidence>
<proteinExistence type="predicted"/>
<dbReference type="PIRSF" id="PIRSF000429">
    <property type="entry name" value="Ac-CoA_Ac_transf"/>
    <property type="match status" value="1"/>
</dbReference>
<sequence>MVGNKVGIIGIGMTKFGEHWNKGLRELIVEAGVKAVHDANLTGGEIQAIYGGCMAPGLFVGQEHISALIADHVGLVGVPSTRVEAACASGGLALRQAYLAVRSGRLNVVVAGGVEKMTDVPTNIATVALMGAGDEEWEGFYGATFPGLYALMARRHMYEFGTTREQLAMVAVKNHHNGAMNPSAQFQYEITVDKVLKSAPVADPLTLLDCSPITDGAAAVILASEEKAKQIANETGKEIIWIASSGQASDTLALHDRDSLCKTKAAVLAGKEAYEQAGIKVSDINFAEVHDCFTIAEIMAIEGLGFCDFGEGGKITENGETAINGRIPVNTSGGLKAKGHPIGATGIAQAIESTLQLRGEAGGRQVKNPKYGLTHNVGGSGATCVVHIFTNEY</sequence>
<dbReference type="AlphaFoldDB" id="A0A098E8P0"/>
<dbReference type="InterPro" id="IPR002155">
    <property type="entry name" value="Thiolase"/>
</dbReference>
<evidence type="ECO:0000259" key="2">
    <source>
        <dbReference type="Pfam" id="PF22691"/>
    </source>
</evidence>
<dbReference type="Pfam" id="PF00108">
    <property type="entry name" value="Thiolase_N"/>
    <property type="match status" value="1"/>
</dbReference>
<reference evidence="3" key="1">
    <citation type="submission" date="2014-09" db="EMBL/GenBank/DDBJ databases">
        <authorList>
            <person name="Probst J Alexander"/>
        </authorList>
    </citation>
    <scope>NUCLEOTIDE SEQUENCE</scope>
</reference>
<name>A0A098E8P0_9ZZZZ</name>
<dbReference type="Pfam" id="PF22691">
    <property type="entry name" value="Thiolase_C_1"/>
    <property type="match status" value="1"/>
</dbReference>
<dbReference type="CDD" id="cd00829">
    <property type="entry name" value="SCP-x_thiolase"/>
    <property type="match status" value="1"/>
</dbReference>
<dbReference type="Gene3D" id="3.40.47.10">
    <property type="match status" value="1"/>
</dbReference>
<dbReference type="InterPro" id="IPR016039">
    <property type="entry name" value="Thiolase-like"/>
</dbReference>
<gene>
    <name evidence="3" type="ORF">MSIBF_A1760001</name>
</gene>
<dbReference type="NCBIfam" id="NF004720">
    <property type="entry name" value="PRK06064.1"/>
    <property type="match status" value="1"/>
</dbReference>
<dbReference type="PANTHER" id="PTHR42870:SF6">
    <property type="entry name" value="ACETYL-COA C-ACYLTRANSFERASE"/>
    <property type="match status" value="1"/>
</dbReference>
<dbReference type="EMBL" id="CCXY01000086">
    <property type="protein sequence ID" value="CEG11879.1"/>
    <property type="molecule type" value="Genomic_DNA"/>
</dbReference>